<dbReference type="PROSITE" id="PS50850">
    <property type="entry name" value="MFS"/>
    <property type="match status" value="1"/>
</dbReference>
<dbReference type="RefSeq" id="WP_305747651.1">
    <property type="nucleotide sequence ID" value="NZ_JAUZEE010000001.1"/>
</dbReference>
<keyword evidence="2 4" id="KW-1133">Transmembrane helix</keyword>
<feature type="transmembrane region" description="Helical" evidence="4">
    <location>
        <begin position="211"/>
        <end position="231"/>
    </location>
</feature>
<feature type="transmembrane region" description="Helical" evidence="4">
    <location>
        <begin position="338"/>
        <end position="358"/>
    </location>
</feature>
<feature type="transmembrane region" description="Helical" evidence="4">
    <location>
        <begin position="33"/>
        <end position="59"/>
    </location>
</feature>
<dbReference type="InterPro" id="IPR011701">
    <property type="entry name" value="MFS"/>
</dbReference>
<evidence type="ECO:0000256" key="2">
    <source>
        <dbReference type="ARBA" id="ARBA00022989"/>
    </source>
</evidence>
<comment type="caution">
    <text evidence="6">The sequence shown here is derived from an EMBL/GenBank/DDBJ whole genome shotgun (WGS) entry which is preliminary data.</text>
</comment>
<feature type="transmembrane region" description="Helical" evidence="4">
    <location>
        <begin position="243"/>
        <end position="264"/>
    </location>
</feature>
<feature type="transmembrane region" description="Helical" evidence="4">
    <location>
        <begin position="301"/>
        <end position="326"/>
    </location>
</feature>
<protein>
    <submittedName>
        <fullName evidence="6">MFS transporter</fullName>
    </submittedName>
</protein>
<dbReference type="Gene3D" id="1.20.1250.20">
    <property type="entry name" value="MFS general substrate transporter like domains"/>
    <property type="match status" value="1"/>
</dbReference>
<feature type="transmembrane region" description="Helical" evidence="4">
    <location>
        <begin position="96"/>
        <end position="118"/>
    </location>
</feature>
<feature type="transmembrane region" description="Helical" evidence="4">
    <location>
        <begin position="71"/>
        <end position="90"/>
    </location>
</feature>
<dbReference type="EMBL" id="JAUZEE010000001">
    <property type="protein sequence ID" value="MDP4299079.1"/>
    <property type="molecule type" value="Genomic_DNA"/>
</dbReference>
<dbReference type="InterPro" id="IPR020846">
    <property type="entry name" value="MFS_dom"/>
</dbReference>
<proteinExistence type="predicted"/>
<reference evidence="6 7" key="1">
    <citation type="submission" date="2023-08" db="EMBL/GenBank/DDBJ databases">
        <authorList>
            <person name="Roldan D.M."/>
            <person name="Menes R.J."/>
        </authorList>
    </citation>
    <scope>NUCLEOTIDE SEQUENCE [LARGE SCALE GENOMIC DNA]</scope>
    <source>
        <strain evidence="6 7">CCM 2812</strain>
    </source>
</reference>
<dbReference type="SUPFAM" id="SSF103473">
    <property type="entry name" value="MFS general substrate transporter"/>
    <property type="match status" value="1"/>
</dbReference>
<gene>
    <name evidence="6" type="ORF">Q8X39_00390</name>
</gene>
<evidence type="ECO:0000313" key="7">
    <source>
        <dbReference type="Proteomes" id="UP001235760"/>
    </source>
</evidence>
<organism evidence="6 7">
    <name type="scientific">Leptothrix discophora</name>
    <dbReference type="NCBI Taxonomy" id="89"/>
    <lineage>
        <taxon>Bacteria</taxon>
        <taxon>Pseudomonadati</taxon>
        <taxon>Pseudomonadota</taxon>
        <taxon>Betaproteobacteria</taxon>
        <taxon>Burkholderiales</taxon>
        <taxon>Sphaerotilaceae</taxon>
        <taxon>Leptothrix</taxon>
    </lineage>
</organism>
<dbReference type="Pfam" id="PF07690">
    <property type="entry name" value="MFS_1"/>
    <property type="match status" value="1"/>
</dbReference>
<evidence type="ECO:0000313" key="6">
    <source>
        <dbReference type="EMBL" id="MDP4299079.1"/>
    </source>
</evidence>
<feature type="transmembrane region" description="Helical" evidence="4">
    <location>
        <begin position="161"/>
        <end position="181"/>
    </location>
</feature>
<name>A0ABT9FXX8_LEPDI</name>
<sequence length="396" mass="41606">MNAQLLLLAICQGLFLSTNVTLVAVNGLLGLHLAPSAFLATLPIAAYVAGGALATPLVARHQRAWGRQRTFQLGLLVGMGAAALAAWAAWIGSFWLLSTATLINGYFNANASLYRFAAAELVEPSYKEKAISWVLAAGIIGAVVGPNLASATREALVVPFVGPYLALMVLAAAGIVVMQFIRFPVMAAPLAADGSAARGRPLREIIRQPKFIVAIAACSMGYGVMNLLMSATPIAMSQCGHPFASAALVLEWHVLGMFVPSFFTGNLIKRFGTVRILSAGLVLNIACVAVALSGVDLMHFLVALFVLGLGWNFLYIGGTALATECYRPEERTTAQAGLDFCVYVVMTLTAFGSGALVVQGGWQAMNAATLVPLLLLGAAIVWLARIGSQRLTLDKG</sequence>
<accession>A0ABT9FXX8</accession>
<feature type="transmembrane region" description="Helical" evidence="4">
    <location>
        <begin position="276"/>
        <end position="295"/>
    </location>
</feature>
<feature type="transmembrane region" description="Helical" evidence="4">
    <location>
        <begin position="364"/>
        <end position="384"/>
    </location>
</feature>
<evidence type="ECO:0000256" key="3">
    <source>
        <dbReference type="ARBA" id="ARBA00023136"/>
    </source>
</evidence>
<dbReference type="PANTHER" id="PTHR23534">
    <property type="entry name" value="MFS PERMEASE"/>
    <property type="match status" value="1"/>
</dbReference>
<evidence type="ECO:0000256" key="1">
    <source>
        <dbReference type="ARBA" id="ARBA00022692"/>
    </source>
</evidence>
<keyword evidence="1 4" id="KW-0812">Transmembrane</keyword>
<feature type="domain" description="Major facilitator superfamily (MFS) profile" evidence="5">
    <location>
        <begin position="209"/>
        <end position="396"/>
    </location>
</feature>
<feature type="transmembrane region" description="Helical" evidence="4">
    <location>
        <begin position="130"/>
        <end position="149"/>
    </location>
</feature>
<evidence type="ECO:0000256" key="4">
    <source>
        <dbReference type="SAM" id="Phobius"/>
    </source>
</evidence>
<keyword evidence="7" id="KW-1185">Reference proteome</keyword>
<dbReference type="Proteomes" id="UP001235760">
    <property type="component" value="Unassembled WGS sequence"/>
</dbReference>
<dbReference type="PANTHER" id="PTHR23534:SF1">
    <property type="entry name" value="MAJOR FACILITATOR SUPERFAMILY PROTEIN"/>
    <property type="match status" value="1"/>
</dbReference>
<evidence type="ECO:0000259" key="5">
    <source>
        <dbReference type="PROSITE" id="PS50850"/>
    </source>
</evidence>
<dbReference type="InterPro" id="IPR036259">
    <property type="entry name" value="MFS_trans_sf"/>
</dbReference>
<keyword evidence="3 4" id="KW-0472">Membrane</keyword>